<dbReference type="Proteomes" id="UP001194468">
    <property type="component" value="Unassembled WGS sequence"/>
</dbReference>
<comment type="caution">
    <text evidence="2">The sequence shown here is derived from an EMBL/GenBank/DDBJ whole genome shotgun (WGS) entry which is preliminary data.</text>
</comment>
<evidence type="ECO:0000256" key="1">
    <source>
        <dbReference type="SAM" id="MobiDB-lite"/>
    </source>
</evidence>
<organism evidence="2 3">
    <name type="scientific">Boletus edulis BED1</name>
    <dbReference type="NCBI Taxonomy" id="1328754"/>
    <lineage>
        <taxon>Eukaryota</taxon>
        <taxon>Fungi</taxon>
        <taxon>Dikarya</taxon>
        <taxon>Basidiomycota</taxon>
        <taxon>Agaricomycotina</taxon>
        <taxon>Agaricomycetes</taxon>
        <taxon>Agaricomycetidae</taxon>
        <taxon>Boletales</taxon>
        <taxon>Boletineae</taxon>
        <taxon>Boletaceae</taxon>
        <taxon>Boletoideae</taxon>
        <taxon>Boletus</taxon>
    </lineage>
</organism>
<gene>
    <name evidence="2" type="ORF">L210DRAFT_3713871</name>
</gene>
<keyword evidence="3" id="KW-1185">Reference proteome</keyword>
<reference evidence="2" key="2">
    <citation type="journal article" date="2020" name="Nat. Commun.">
        <title>Large-scale genome sequencing of mycorrhizal fungi provides insights into the early evolution of symbiotic traits.</title>
        <authorList>
            <person name="Miyauchi S."/>
            <person name="Kiss E."/>
            <person name="Kuo A."/>
            <person name="Drula E."/>
            <person name="Kohler A."/>
            <person name="Sanchez-Garcia M."/>
            <person name="Morin E."/>
            <person name="Andreopoulos B."/>
            <person name="Barry K.W."/>
            <person name="Bonito G."/>
            <person name="Buee M."/>
            <person name="Carver A."/>
            <person name="Chen C."/>
            <person name="Cichocki N."/>
            <person name="Clum A."/>
            <person name="Culley D."/>
            <person name="Crous P.W."/>
            <person name="Fauchery L."/>
            <person name="Girlanda M."/>
            <person name="Hayes R.D."/>
            <person name="Keri Z."/>
            <person name="LaButti K."/>
            <person name="Lipzen A."/>
            <person name="Lombard V."/>
            <person name="Magnuson J."/>
            <person name="Maillard F."/>
            <person name="Murat C."/>
            <person name="Nolan M."/>
            <person name="Ohm R.A."/>
            <person name="Pangilinan J."/>
            <person name="Pereira M.F."/>
            <person name="Perotto S."/>
            <person name="Peter M."/>
            <person name="Pfister S."/>
            <person name="Riley R."/>
            <person name="Sitrit Y."/>
            <person name="Stielow J.B."/>
            <person name="Szollosi G."/>
            <person name="Zifcakova L."/>
            <person name="Stursova M."/>
            <person name="Spatafora J.W."/>
            <person name="Tedersoo L."/>
            <person name="Vaario L.M."/>
            <person name="Yamada A."/>
            <person name="Yan M."/>
            <person name="Wang P."/>
            <person name="Xu J."/>
            <person name="Bruns T."/>
            <person name="Baldrian P."/>
            <person name="Vilgalys R."/>
            <person name="Dunand C."/>
            <person name="Henrissat B."/>
            <person name="Grigoriev I.V."/>
            <person name="Hibbett D."/>
            <person name="Nagy L.G."/>
            <person name="Martin F.M."/>
        </authorList>
    </citation>
    <scope>NUCLEOTIDE SEQUENCE</scope>
    <source>
        <strain evidence="2">BED1</strain>
    </source>
</reference>
<evidence type="ECO:0000313" key="2">
    <source>
        <dbReference type="EMBL" id="KAF8447553.1"/>
    </source>
</evidence>
<evidence type="ECO:0000313" key="3">
    <source>
        <dbReference type="Proteomes" id="UP001194468"/>
    </source>
</evidence>
<reference evidence="2" key="1">
    <citation type="submission" date="2019-10" db="EMBL/GenBank/DDBJ databases">
        <authorList>
            <consortium name="DOE Joint Genome Institute"/>
            <person name="Kuo A."/>
            <person name="Miyauchi S."/>
            <person name="Kiss E."/>
            <person name="Drula E."/>
            <person name="Kohler A."/>
            <person name="Sanchez-Garcia M."/>
            <person name="Andreopoulos B."/>
            <person name="Barry K.W."/>
            <person name="Bonito G."/>
            <person name="Buee M."/>
            <person name="Carver A."/>
            <person name="Chen C."/>
            <person name="Cichocki N."/>
            <person name="Clum A."/>
            <person name="Culley D."/>
            <person name="Crous P.W."/>
            <person name="Fauchery L."/>
            <person name="Girlanda M."/>
            <person name="Hayes R."/>
            <person name="Keri Z."/>
            <person name="LaButti K."/>
            <person name="Lipzen A."/>
            <person name="Lombard V."/>
            <person name="Magnuson J."/>
            <person name="Maillard F."/>
            <person name="Morin E."/>
            <person name="Murat C."/>
            <person name="Nolan M."/>
            <person name="Ohm R."/>
            <person name="Pangilinan J."/>
            <person name="Pereira M."/>
            <person name="Perotto S."/>
            <person name="Peter M."/>
            <person name="Riley R."/>
            <person name="Sitrit Y."/>
            <person name="Stielow B."/>
            <person name="Szollosi G."/>
            <person name="Zifcakova L."/>
            <person name="Stursova M."/>
            <person name="Spatafora J.W."/>
            <person name="Tedersoo L."/>
            <person name="Vaario L.-M."/>
            <person name="Yamada A."/>
            <person name="Yan M."/>
            <person name="Wang P."/>
            <person name="Xu J."/>
            <person name="Bruns T."/>
            <person name="Baldrian P."/>
            <person name="Vilgalys R."/>
            <person name="Henrissat B."/>
            <person name="Grigoriev I.V."/>
            <person name="Hibbett D."/>
            <person name="Nagy L.G."/>
            <person name="Martin F.M."/>
        </authorList>
    </citation>
    <scope>NUCLEOTIDE SEQUENCE</scope>
    <source>
        <strain evidence="2">BED1</strain>
    </source>
</reference>
<feature type="region of interest" description="Disordered" evidence="1">
    <location>
        <begin position="92"/>
        <end position="113"/>
    </location>
</feature>
<name>A0AAD4GKB2_BOLED</name>
<dbReference type="EMBL" id="WHUW01000004">
    <property type="protein sequence ID" value="KAF8447553.1"/>
    <property type="molecule type" value="Genomic_DNA"/>
</dbReference>
<accession>A0AAD4GKB2</accession>
<protein>
    <submittedName>
        <fullName evidence="2">Uncharacterized protein</fullName>
    </submittedName>
</protein>
<dbReference type="AlphaFoldDB" id="A0AAD4GKB2"/>
<sequence length="113" mass="12571">MARFEPKRLLARKWWTSSVGLLRASTCSCSGTMMGSHRESRGYGSIDALVGARCCQLATMATRLIGLELCPSNSRRKPQIIRRIVRHAPEWDSQPLVPDGPSSRQLDYGLPTI</sequence>
<proteinExistence type="predicted"/>